<keyword evidence="3" id="KW-0963">Cytoplasm</keyword>
<comment type="subcellular location">
    <subcellularLocation>
        <location evidence="1">Cytoplasm</location>
    </subcellularLocation>
</comment>
<reference evidence="11" key="2">
    <citation type="submission" date="2021-09" db="EMBL/GenBank/DDBJ databases">
        <authorList>
            <person name="Gilroy R."/>
        </authorList>
    </citation>
    <scope>NUCLEOTIDE SEQUENCE</scope>
    <source>
        <strain evidence="11">ChiHjej13B12-9602</strain>
    </source>
</reference>
<dbReference type="Pfam" id="PF03830">
    <property type="entry name" value="PTSIIB_sorb"/>
    <property type="match status" value="1"/>
</dbReference>
<evidence type="ECO:0000256" key="8">
    <source>
        <dbReference type="PIRSR" id="PIRSR618455-1"/>
    </source>
</evidence>
<dbReference type="GO" id="GO:0008982">
    <property type="term" value="F:protein-N(PI)-phosphohistidine-sugar phosphotransferase activity"/>
    <property type="evidence" value="ECO:0007669"/>
    <property type="project" value="InterPro"/>
</dbReference>
<dbReference type="NCBIfam" id="TIGR00854">
    <property type="entry name" value="pts-sorbose"/>
    <property type="match status" value="1"/>
</dbReference>
<evidence type="ECO:0000256" key="5">
    <source>
        <dbReference type="ARBA" id="ARBA00022679"/>
    </source>
</evidence>
<dbReference type="InterPro" id="IPR018455">
    <property type="entry name" value="PTS_IIB_sorbose-sp_subgr"/>
</dbReference>
<reference evidence="11" key="1">
    <citation type="journal article" date="2021" name="PeerJ">
        <title>Extensive microbial diversity within the chicken gut microbiome revealed by metagenomics and culture.</title>
        <authorList>
            <person name="Gilroy R."/>
            <person name="Ravi A."/>
            <person name="Getino M."/>
            <person name="Pursley I."/>
            <person name="Horton D.L."/>
            <person name="Alikhan N.F."/>
            <person name="Baker D."/>
            <person name="Gharbi K."/>
            <person name="Hall N."/>
            <person name="Watson M."/>
            <person name="Adriaenssens E.M."/>
            <person name="Foster-Nyarko E."/>
            <person name="Jarju S."/>
            <person name="Secka A."/>
            <person name="Antonio M."/>
            <person name="Oren A."/>
            <person name="Chaudhuri R.R."/>
            <person name="La Ragione R."/>
            <person name="Hildebrand F."/>
            <person name="Pallen M.J."/>
        </authorList>
    </citation>
    <scope>NUCLEOTIDE SEQUENCE</scope>
    <source>
        <strain evidence="11">ChiHjej13B12-9602</strain>
    </source>
</reference>
<sequence>MAEPNIVLARIDNRLVHGQVGNSWVGASQANIIIVADDEVEHDDVQKQLMKMTVSVNPNLRILFWSLDRTIEKISTAKPDQRIFIVARNPQNMRKLVDGGVPIKEVNIGNMHVGEGKRVFHEQHVYVDDNDVADFEAMKAKGVKVYVQIAPGDKKYDA</sequence>
<proteinExistence type="predicted"/>
<feature type="active site" description="Pros-phosphohistidine intermediate; for EIIB activity" evidence="8">
    <location>
        <position position="17"/>
    </location>
</feature>
<feature type="modified residue" description="N6-acetyllysine" evidence="9">
    <location>
        <position position="78"/>
    </location>
</feature>
<evidence type="ECO:0000256" key="7">
    <source>
        <dbReference type="ARBA" id="ARBA00022777"/>
    </source>
</evidence>
<keyword evidence="4" id="KW-0762">Sugar transport</keyword>
<evidence type="ECO:0000256" key="9">
    <source>
        <dbReference type="PIRSR" id="PIRSR618455-2"/>
    </source>
</evidence>
<evidence type="ECO:0000313" key="11">
    <source>
        <dbReference type="EMBL" id="HJG38148.1"/>
    </source>
</evidence>
<keyword evidence="6" id="KW-0598">Phosphotransferase system</keyword>
<keyword evidence="5" id="KW-0808">Transferase</keyword>
<evidence type="ECO:0000256" key="1">
    <source>
        <dbReference type="ARBA" id="ARBA00004496"/>
    </source>
</evidence>
<dbReference type="GO" id="GO:0009401">
    <property type="term" value="P:phosphoenolpyruvate-dependent sugar phosphotransferase system"/>
    <property type="evidence" value="ECO:0007669"/>
    <property type="project" value="UniProtKB-KW"/>
</dbReference>
<dbReference type="NCBIfam" id="NF007288">
    <property type="entry name" value="PRK09756.1"/>
    <property type="match status" value="1"/>
</dbReference>
<dbReference type="Proteomes" id="UP000753256">
    <property type="component" value="Unassembled WGS sequence"/>
</dbReference>
<dbReference type="PROSITE" id="PS51101">
    <property type="entry name" value="PTS_EIIB_TYPE_4"/>
    <property type="match status" value="1"/>
</dbReference>
<evidence type="ECO:0000259" key="10">
    <source>
        <dbReference type="PROSITE" id="PS51101"/>
    </source>
</evidence>
<organism evidence="11 12">
    <name type="scientific">Enorma phocaeensis</name>
    <dbReference type="NCBI Taxonomy" id="1871019"/>
    <lineage>
        <taxon>Bacteria</taxon>
        <taxon>Bacillati</taxon>
        <taxon>Actinomycetota</taxon>
        <taxon>Coriobacteriia</taxon>
        <taxon>Coriobacteriales</taxon>
        <taxon>Coriobacteriaceae</taxon>
        <taxon>Enorma</taxon>
    </lineage>
</organism>
<evidence type="ECO:0000313" key="12">
    <source>
        <dbReference type="Proteomes" id="UP000753256"/>
    </source>
</evidence>
<dbReference type="RefSeq" id="WP_102372735.1">
    <property type="nucleotide sequence ID" value="NZ_CALUIL010000028.1"/>
</dbReference>
<comment type="caution">
    <text evidence="11">The sequence shown here is derived from an EMBL/GenBank/DDBJ whole genome shotgun (WGS) entry which is preliminary data.</text>
</comment>
<dbReference type="EMBL" id="DYUZ01000035">
    <property type="protein sequence ID" value="HJG38148.1"/>
    <property type="molecule type" value="Genomic_DNA"/>
</dbReference>
<dbReference type="InterPro" id="IPR036667">
    <property type="entry name" value="PTS_IIB_sorbose-sp_sf"/>
</dbReference>
<keyword evidence="7" id="KW-0418">Kinase</keyword>
<name>A0A921LTG1_9ACTN</name>
<dbReference type="SUPFAM" id="SSF52728">
    <property type="entry name" value="PTS IIb component"/>
    <property type="match status" value="1"/>
</dbReference>
<evidence type="ECO:0000256" key="4">
    <source>
        <dbReference type="ARBA" id="ARBA00022597"/>
    </source>
</evidence>
<feature type="domain" description="PTS EIIB type-4" evidence="10">
    <location>
        <begin position="2"/>
        <end position="158"/>
    </location>
</feature>
<keyword evidence="2" id="KW-0813">Transport</keyword>
<dbReference type="GO" id="GO:0005737">
    <property type="term" value="C:cytoplasm"/>
    <property type="evidence" value="ECO:0007669"/>
    <property type="project" value="UniProtKB-SubCell"/>
</dbReference>
<evidence type="ECO:0000256" key="6">
    <source>
        <dbReference type="ARBA" id="ARBA00022683"/>
    </source>
</evidence>
<evidence type="ECO:0000256" key="3">
    <source>
        <dbReference type="ARBA" id="ARBA00022490"/>
    </source>
</evidence>
<evidence type="ECO:0000256" key="2">
    <source>
        <dbReference type="ARBA" id="ARBA00022448"/>
    </source>
</evidence>
<dbReference type="GO" id="GO:0016301">
    <property type="term" value="F:kinase activity"/>
    <property type="evidence" value="ECO:0007669"/>
    <property type="project" value="UniProtKB-KW"/>
</dbReference>
<accession>A0A921LTG1</accession>
<dbReference type="AlphaFoldDB" id="A0A921LTG1"/>
<feature type="modified residue" description="Phosphohistidine; by EIIA" evidence="9">
    <location>
        <position position="17"/>
    </location>
</feature>
<dbReference type="OrthoDB" id="9788818at2"/>
<dbReference type="Gene3D" id="3.40.35.10">
    <property type="entry name" value="Phosphotransferase system, sorbose subfamily IIB component"/>
    <property type="match status" value="1"/>
</dbReference>
<protein>
    <submittedName>
        <fullName evidence="11">PTS N-acetylgalactosamine transporter subunit IIB</fullName>
    </submittedName>
</protein>
<dbReference type="InterPro" id="IPR004720">
    <property type="entry name" value="PTS_IIB_sorbose-sp"/>
</dbReference>
<gene>
    <name evidence="11" type="primary">agaB</name>
    <name evidence="11" type="ORF">K8V70_09895</name>
</gene>